<feature type="domain" description="Mechanosensitive ion channel transmembrane helices 2/3" evidence="10">
    <location>
        <begin position="76"/>
        <end position="116"/>
    </location>
</feature>
<dbReference type="InterPro" id="IPR049142">
    <property type="entry name" value="MS_channel_1st"/>
</dbReference>
<evidence type="ECO:0000256" key="4">
    <source>
        <dbReference type="ARBA" id="ARBA00022692"/>
    </source>
</evidence>
<evidence type="ECO:0000256" key="1">
    <source>
        <dbReference type="ARBA" id="ARBA00004651"/>
    </source>
</evidence>
<dbReference type="InterPro" id="IPR006685">
    <property type="entry name" value="MscS_channel_2nd"/>
</dbReference>
<feature type="transmembrane region" description="Helical" evidence="7">
    <location>
        <begin position="76"/>
        <end position="95"/>
    </location>
</feature>
<reference evidence="11 12" key="1">
    <citation type="submission" date="2024-03" db="EMBL/GenBank/DDBJ databases">
        <title>Human intestinal bacterial collection.</title>
        <authorList>
            <person name="Pauvert C."/>
            <person name="Hitch T.C.A."/>
            <person name="Clavel T."/>
        </authorList>
    </citation>
    <scope>NUCLEOTIDE SEQUENCE [LARGE SCALE GENOMIC DNA]</scope>
    <source>
        <strain evidence="11 12">CLA-AA-H78B</strain>
    </source>
</reference>
<feature type="domain" description="Mechanosensitive ion channel MscS C-terminal" evidence="9">
    <location>
        <begin position="190"/>
        <end position="272"/>
    </location>
</feature>
<keyword evidence="6 7" id="KW-0472">Membrane</keyword>
<dbReference type="Gene3D" id="2.30.30.60">
    <property type="match status" value="1"/>
</dbReference>
<keyword evidence="4 7" id="KW-0812">Transmembrane</keyword>
<evidence type="ECO:0000256" key="2">
    <source>
        <dbReference type="ARBA" id="ARBA00008017"/>
    </source>
</evidence>
<dbReference type="InterPro" id="IPR006686">
    <property type="entry name" value="MscS_channel_CS"/>
</dbReference>
<dbReference type="Gene3D" id="3.30.70.100">
    <property type="match status" value="1"/>
</dbReference>
<protein>
    <submittedName>
        <fullName evidence="11">Mechanosensitive ion channel domain-containing protein</fullName>
    </submittedName>
</protein>
<evidence type="ECO:0000259" key="10">
    <source>
        <dbReference type="Pfam" id="PF21088"/>
    </source>
</evidence>
<feature type="transmembrane region" description="Helical" evidence="7">
    <location>
        <begin position="35"/>
        <end position="56"/>
    </location>
</feature>
<dbReference type="SUPFAM" id="SSF82689">
    <property type="entry name" value="Mechanosensitive channel protein MscS (YggB), C-terminal domain"/>
    <property type="match status" value="1"/>
</dbReference>
<dbReference type="Gene3D" id="1.10.287.1260">
    <property type="match status" value="1"/>
</dbReference>
<keyword evidence="3" id="KW-1003">Cell membrane</keyword>
<dbReference type="InterPro" id="IPR011014">
    <property type="entry name" value="MscS_channel_TM-2"/>
</dbReference>
<dbReference type="InterPro" id="IPR045275">
    <property type="entry name" value="MscS_archaea/bacteria_type"/>
</dbReference>
<dbReference type="InterPro" id="IPR008910">
    <property type="entry name" value="MSC_TM_helix"/>
</dbReference>
<keyword evidence="5 7" id="KW-1133">Transmembrane helix</keyword>
<evidence type="ECO:0000256" key="7">
    <source>
        <dbReference type="SAM" id="Phobius"/>
    </source>
</evidence>
<evidence type="ECO:0000256" key="6">
    <source>
        <dbReference type="ARBA" id="ARBA00023136"/>
    </source>
</evidence>
<name>A0ABV1HY16_9FIRM</name>
<comment type="caution">
    <text evidence="11">The sequence shown here is derived from an EMBL/GenBank/DDBJ whole genome shotgun (WGS) entry which is preliminary data.</text>
</comment>
<dbReference type="PANTHER" id="PTHR30221">
    <property type="entry name" value="SMALL-CONDUCTANCE MECHANOSENSITIVE CHANNEL"/>
    <property type="match status" value="1"/>
</dbReference>
<evidence type="ECO:0000313" key="11">
    <source>
        <dbReference type="EMBL" id="MEQ2577815.1"/>
    </source>
</evidence>
<proteinExistence type="inferred from homology"/>
<evidence type="ECO:0000256" key="5">
    <source>
        <dbReference type="ARBA" id="ARBA00022989"/>
    </source>
</evidence>
<feature type="transmembrane region" description="Helical" evidence="7">
    <location>
        <begin position="101"/>
        <end position="130"/>
    </location>
</feature>
<organism evidence="11 12">
    <name type="scientific">Hominiventricola aquisgranensis</name>
    <dbReference type="NCBI Taxonomy" id="3133164"/>
    <lineage>
        <taxon>Bacteria</taxon>
        <taxon>Bacillati</taxon>
        <taxon>Bacillota</taxon>
        <taxon>Clostridia</taxon>
        <taxon>Lachnospirales</taxon>
        <taxon>Lachnospiraceae</taxon>
        <taxon>Hominiventricola</taxon>
    </lineage>
</organism>
<feature type="domain" description="Mechanosensitive ion channel MscS" evidence="8">
    <location>
        <begin position="118"/>
        <end position="183"/>
    </location>
</feature>
<dbReference type="InterPro" id="IPR010920">
    <property type="entry name" value="LSM_dom_sf"/>
</dbReference>
<evidence type="ECO:0000259" key="9">
    <source>
        <dbReference type="Pfam" id="PF21082"/>
    </source>
</evidence>
<dbReference type="Proteomes" id="UP001470288">
    <property type="component" value="Unassembled WGS sequence"/>
</dbReference>
<evidence type="ECO:0000259" key="8">
    <source>
        <dbReference type="Pfam" id="PF00924"/>
    </source>
</evidence>
<dbReference type="Pfam" id="PF05552">
    <property type="entry name" value="MS_channel_1st_1"/>
    <property type="match status" value="1"/>
</dbReference>
<comment type="similarity">
    <text evidence="2">Belongs to the MscS (TC 1.A.23) family.</text>
</comment>
<evidence type="ECO:0000256" key="3">
    <source>
        <dbReference type="ARBA" id="ARBA00022475"/>
    </source>
</evidence>
<sequence>MDNLENIDVSNMDVSTMSKVIERLWPKFLDAGMNIVWAVLILIVGLKLISILRKFLKKTLLRGNVDTGVVQFLDALVKISAWTVLILSLLGHFGIQTTSFITILGSAGVAIGLSLQGSLSNFAGGILILIMKPFQVGHYINACGCEGTVAEISLFCTTLHTVDNRNVVIPNGTLSNSNIVNFSANETRRVDMSVDVAYGSDLKAAKALIESILSEDDKILKDPAWTVAVDNLGDSGITILIRPWVKAADYWDVKWRTLERVHDRLTEANIDIPFPQMTVHLEK</sequence>
<dbReference type="RefSeq" id="WP_118509693.1">
    <property type="nucleotide sequence ID" value="NZ_JBBMFC010000004.1"/>
</dbReference>
<keyword evidence="12" id="KW-1185">Reference proteome</keyword>
<dbReference type="InterPro" id="IPR049278">
    <property type="entry name" value="MS_channel_C"/>
</dbReference>
<dbReference type="SUPFAM" id="SSF50182">
    <property type="entry name" value="Sm-like ribonucleoproteins"/>
    <property type="match status" value="1"/>
</dbReference>
<dbReference type="EMBL" id="JBBMFC010000004">
    <property type="protein sequence ID" value="MEQ2577815.1"/>
    <property type="molecule type" value="Genomic_DNA"/>
</dbReference>
<dbReference type="Pfam" id="PF21082">
    <property type="entry name" value="MS_channel_3rd"/>
    <property type="match status" value="1"/>
</dbReference>
<dbReference type="InterPro" id="IPR011066">
    <property type="entry name" value="MscS_channel_C_sf"/>
</dbReference>
<dbReference type="Pfam" id="PF00924">
    <property type="entry name" value="MS_channel_2nd"/>
    <property type="match status" value="1"/>
</dbReference>
<dbReference type="InterPro" id="IPR023408">
    <property type="entry name" value="MscS_beta-dom_sf"/>
</dbReference>
<dbReference type="PANTHER" id="PTHR30221:SF1">
    <property type="entry name" value="SMALL-CONDUCTANCE MECHANOSENSITIVE CHANNEL"/>
    <property type="match status" value="1"/>
</dbReference>
<accession>A0ABV1HY16</accession>
<evidence type="ECO:0000313" key="12">
    <source>
        <dbReference type="Proteomes" id="UP001470288"/>
    </source>
</evidence>
<dbReference type="PROSITE" id="PS01246">
    <property type="entry name" value="UPF0003"/>
    <property type="match status" value="1"/>
</dbReference>
<dbReference type="SUPFAM" id="SSF82861">
    <property type="entry name" value="Mechanosensitive channel protein MscS (YggB), transmembrane region"/>
    <property type="match status" value="1"/>
</dbReference>
<comment type="subcellular location">
    <subcellularLocation>
        <location evidence="1">Cell membrane</location>
        <topology evidence="1">Multi-pass membrane protein</topology>
    </subcellularLocation>
</comment>
<dbReference type="Pfam" id="PF21088">
    <property type="entry name" value="MS_channel_1st"/>
    <property type="match status" value="1"/>
</dbReference>
<gene>
    <name evidence="11" type="ORF">WMO62_03030</name>
</gene>